<dbReference type="SUPFAM" id="SSF51905">
    <property type="entry name" value="FAD/NAD(P)-binding domain"/>
    <property type="match status" value="1"/>
</dbReference>
<keyword evidence="1" id="KW-0732">Signal</keyword>
<dbReference type="Gene3D" id="3.30.70.1990">
    <property type="match status" value="1"/>
</dbReference>
<dbReference type="Gene3D" id="3.50.50.60">
    <property type="entry name" value="FAD/NAD(P)-binding domain"/>
    <property type="match status" value="1"/>
</dbReference>
<keyword evidence="3" id="KW-1185">Reference proteome</keyword>
<dbReference type="Pfam" id="PF13450">
    <property type="entry name" value="NAD_binding_8"/>
    <property type="match status" value="1"/>
</dbReference>
<organism evidence="2 3">
    <name type="scientific">Ophiobolus disseminans</name>
    <dbReference type="NCBI Taxonomy" id="1469910"/>
    <lineage>
        <taxon>Eukaryota</taxon>
        <taxon>Fungi</taxon>
        <taxon>Dikarya</taxon>
        <taxon>Ascomycota</taxon>
        <taxon>Pezizomycotina</taxon>
        <taxon>Dothideomycetes</taxon>
        <taxon>Pleosporomycetidae</taxon>
        <taxon>Pleosporales</taxon>
        <taxon>Pleosporineae</taxon>
        <taxon>Phaeosphaeriaceae</taxon>
        <taxon>Ophiobolus</taxon>
    </lineage>
</organism>
<gene>
    <name evidence="2" type="ORF">CC86DRAFT_411920</name>
</gene>
<evidence type="ECO:0000313" key="3">
    <source>
        <dbReference type="Proteomes" id="UP000799424"/>
    </source>
</evidence>
<reference evidence="2" key="1">
    <citation type="journal article" date="2020" name="Stud. Mycol.">
        <title>101 Dothideomycetes genomes: a test case for predicting lifestyles and emergence of pathogens.</title>
        <authorList>
            <person name="Haridas S."/>
            <person name="Albert R."/>
            <person name="Binder M."/>
            <person name="Bloem J."/>
            <person name="Labutti K."/>
            <person name="Salamov A."/>
            <person name="Andreopoulos B."/>
            <person name="Baker S."/>
            <person name="Barry K."/>
            <person name="Bills G."/>
            <person name="Bluhm B."/>
            <person name="Cannon C."/>
            <person name="Castanera R."/>
            <person name="Culley D."/>
            <person name="Daum C."/>
            <person name="Ezra D."/>
            <person name="Gonzalez J."/>
            <person name="Henrissat B."/>
            <person name="Kuo A."/>
            <person name="Liang C."/>
            <person name="Lipzen A."/>
            <person name="Lutzoni F."/>
            <person name="Magnuson J."/>
            <person name="Mondo S."/>
            <person name="Nolan M."/>
            <person name="Ohm R."/>
            <person name="Pangilinan J."/>
            <person name="Park H.-J."/>
            <person name="Ramirez L."/>
            <person name="Alfaro M."/>
            <person name="Sun H."/>
            <person name="Tritt A."/>
            <person name="Yoshinaga Y."/>
            <person name="Zwiers L.-H."/>
            <person name="Turgeon B."/>
            <person name="Goodwin S."/>
            <person name="Spatafora J."/>
            <person name="Crous P."/>
            <person name="Grigoriev I."/>
        </authorList>
    </citation>
    <scope>NUCLEOTIDE SEQUENCE</scope>
    <source>
        <strain evidence="2">CBS 113818</strain>
    </source>
</reference>
<protein>
    <submittedName>
        <fullName evidence="2">Putative FAD dependent oxidoreductase</fullName>
    </submittedName>
</protein>
<dbReference type="EMBL" id="MU006240">
    <property type="protein sequence ID" value="KAF2820626.1"/>
    <property type="molecule type" value="Genomic_DNA"/>
</dbReference>
<name>A0A6A6ZI25_9PLEO</name>
<accession>A0A6A6ZI25</accession>
<dbReference type="OrthoDB" id="68575at2759"/>
<dbReference type="Proteomes" id="UP000799424">
    <property type="component" value="Unassembled WGS sequence"/>
</dbReference>
<dbReference type="Gene3D" id="1.10.405.20">
    <property type="match status" value="1"/>
</dbReference>
<sequence length="477" mass="52224">MRFAACSATLALCWLPVALAYSHHYGSSAFKTEDIIVRDVAIIGGGSSGTHAAISLKDKGKSIVVVEKKARLGGHTETYTDPSTGIPVDYGVVFFHNNTIVKNYFNRFEVPLVNSSNGDLRSGDFDFRTGNPVNITRPSPEALGAAFVKYIAFLSQYPALDSGLFLSTPVPDDLLLPFGEFVAKYGIGDVVQTFFTTNQGIGDILTLPVIEVMRVNGLSLTLQGASNSLVTTARHNTSELYGKAQNELLSADSLLLSSEVKSSSRTATGVELVVKTPSGKKLIRAKKLLITIPPRLEFLHPFHLDHRERAVFTKLINFGYYTSIIKDTGIPDDVMVWNYAQDTPYNLPQLPGIYLIGPNGIPGMKNVYYSSQRSNATFPIPDSNVKADIVTTIKRLQAANPGQFNKTDPEFVVYSSHAPFYLGASPEDTKKGIYAEMYALQGLRNTYWSGAAWRAQDSSMLWKFNEEVVLPQVLAGL</sequence>
<dbReference type="PANTHER" id="PTHR42923">
    <property type="entry name" value="PROTOPORPHYRINOGEN OXIDASE"/>
    <property type="match status" value="1"/>
</dbReference>
<dbReference type="PANTHER" id="PTHR42923:SF26">
    <property type="entry name" value="FMN REDUCTASE LOT6, PUTATIVE (AFU_ORTHOLOGUE AFUA_7G06600)-RELATED"/>
    <property type="match status" value="1"/>
</dbReference>
<feature type="chain" id="PRO_5025630794" evidence="1">
    <location>
        <begin position="21"/>
        <end position="477"/>
    </location>
</feature>
<proteinExistence type="predicted"/>
<dbReference type="GO" id="GO:0016491">
    <property type="term" value="F:oxidoreductase activity"/>
    <property type="evidence" value="ECO:0007669"/>
    <property type="project" value="TreeGrafter"/>
</dbReference>
<evidence type="ECO:0000256" key="1">
    <source>
        <dbReference type="SAM" id="SignalP"/>
    </source>
</evidence>
<evidence type="ECO:0000313" key="2">
    <source>
        <dbReference type="EMBL" id="KAF2820626.1"/>
    </source>
</evidence>
<feature type="signal peptide" evidence="1">
    <location>
        <begin position="1"/>
        <end position="20"/>
    </location>
</feature>
<dbReference type="AlphaFoldDB" id="A0A6A6ZI25"/>
<dbReference type="InterPro" id="IPR036188">
    <property type="entry name" value="FAD/NAD-bd_sf"/>
</dbReference>
<dbReference type="InterPro" id="IPR050464">
    <property type="entry name" value="Zeta_carotene_desat/Oxidored"/>
</dbReference>